<feature type="compositionally biased region" description="Basic and acidic residues" evidence="1">
    <location>
        <begin position="26"/>
        <end position="36"/>
    </location>
</feature>
<sequence>ARSRFHRLPACADRARAEQDGPFGPDRGHPRQHGRDPQGCAHGSGGNGL</sequence>
<organism evidence="2">
    <name type="scientific">uncultured Sphingomonadaceae bacterium</name>
    <dbReference type="NCBI Taxonomy" id="169976"/>
    <lineage>
        <taxon>Bacteria</taxon>
        <taxon>Pseudomonadati</taxon>
        <taxon>Pseudomonadota</taxon>
        <taxon>Alphaproteobacteria</taxon>
        <taxon>Sphingomonadales</taxon>
        <taxon>Sphingomonadaceae</taxon>
        <taxon>environmental samples</taxon>
    </lineage>
</organism>
<dbReference type="GO" id="GO:0005840">
    <property type="term" value="C:ribosome"/>
    <property type="evidence" value="ECO:0007669"/>
    <property type="project" value="UniProtKB-KW"/>
</dbReference>
<accession>A0A6J4TU35</accession>
<protein>
    <submittedName>
        <fullName evidence="2">LSU ribosomal protein L30p (L7e)</fullName>
    </submittedName>
</protein>
<gene>
    <name evidence="2" type="ORF">AVDCRST_MAG91-2946</name>
</gene>
<evidence type="ECO:0000313" key="2">
    <source>
        <dbReference type="EMBL" id="CAA9530929.1"/>
    </source>
</evidence>
<proteinExistence type="predicted"/>
<reference evidence="2" key="1">
    <citation type="submission" date="2020-02" db="EMBL/GenBank/DDBJ databases">
        <authorList>
            <person name="Meier V. D."/>
        </authorList>
    </citation>
    <scope>NUCLEOTIDE SEQUENCE</scope>
    <source>
        <strain evidence="2">AVDCRST_MAG91</strain>
    </source>
</reference>
<keyword evidence="2" id="KW-0689">Ribosomal protein</keyword>
<feature type="non-terminal residue" evidence="2">
    <location>
        <position position="1"/>
    </location>
</feature>
<evidence type="ECO:0000256" key="1">
    <source>
        <dbReference type="SAM" id="MobiDB-lite"/>
    </source>
</evidence>
<feature type="region of interest" description="Disordered" evidence="1">
    <location>
        <begin position="1"/>
        <end position="49"/>
    </location>
</feature>
<dbReference type="AlphaFoldDB" id="A0A6J4TU35"/>
<feature type="non-terminal residue" evidence="2">
    <location>
        <position position="49"/>
    </location>
</feature>
<dbReference type="EMBL" id="CADCVX010000516">
    <property type="protein sequence ID" value="CAA9530929.1"/>
    <property type="molecule type" value="Genomic_DNA"/>
</dbReference>
<keyword evidence="2" id="KW-0687">Ribonucleoprotein</keyword>
<name>A0A6J4TU35_9SPHN</name>